<comment type="caution">
    <text evidence="1">The sequence shown here is derived from an EMBL/GenBank/DDBJ whole genome shotgun (WGS) entry which is preliminary data.</text>
</comment>
<evidence type="ECO:0000313" key="1">
    <source>
        <dbReference type="EMBL" id="KEQ14704.1"/>
    </source>
</evidence>
<dbReference type="AlphaFoldDB" id="A0A081N8D1"/>
<gene>
    <name evidence="1" type="ORF">GZ77_10355</name>
</gene>
<keyword evidence="2" id="KW-1185">Reference proteome</keyword>
<dbReference type="Proteomes" id="UP000028006">
    <property type="component" value="Unassembled WGS sequence"/>
</dbReference>
<proteinExistence type="predicted"/>
<dbReference type="EMBL" id="JOKG01000002">
    <property type="protein sequence ID" value="KEQ14704.1"/>
    <property type="molecule type" value="Genomic_DNA"/>
</dbReference>
<evidence type="ECO:0000313" key="2">
    <source>
        <dbReference type="Proteomes" id="UP000028006"/>
    </source>
</evidence>
<dbReference type="RefSeq" id="WP_034874727.1">
    <property type="nucleotide sequence ID" value="NZ_JOKG01000002.1"/>
</dbReference>
<protein>
    <submittedName>
        <fullName evidence="1">Uncharacterized protein</fullName>
    </submittedName>
</protein>
<sequence>MKAQYLTGLKTVYVKIMTVIVGNALSALGRFDKQAQEEIQKIPDNYHIAMITSPQGAGFRLKVTDVGLFELVESAPSRAPG</sequence>
<organism evidence="1 2">
    <name type="scientific">Endozoicomonas montiporae</name>
    <dbReference type="NCBI Taxonomy" id="1027273"/>
    <lineage>
        <taxon>Bacteria</taxon>
        <taxon>Pseudomonadati</taxon>
        <taxon>Pseudomonadota</taxon>
        <taxon>Gammaproteobacteria</taxon>
        <taxon>Oceanospirillales</taxon>
        <taxon>Endozoicomonadaceae</taxon>
        <taxon>Endozoicomonas</taxon>
    </lineage>
</organism>
<reference evidence="1 2" key="1">
    <citation type="submission" date="2014-06" db="EMBL/GenBank/DDBJ databases">
        <title>Whole Genome Sequences of Three Symbiotic Endozoicomonas Bacteria.</title>
        <authorList>
            <person name="Neave M.J."/>
            <person name="Apprill A."/>
            <person name="Voolstra C.R."/>
        </authorList>
    </citation>
    <scope>NUCLEOTIDE SEQUENCE [LARGE SCALE GENOMIC DNA]</scope>
    <source>
        <strain evidence="1 2">LMG 24815</strain>
    </source>
</reference>
<name>A0A081N8D1_9GAMM</name>
<accession>A0A081N8D1</accession>